<dbReference type="InterPro" id="IPR011711">
    <property type="entry name" value="GntR_C"/>
</dbReference>
<dbReference type="PANTHER" id="PTHR43537">
    <property type="entry name" value="TRANSCRIPTIONAL REGULATOR, GNTR FAMILY"/>
    <property type="match status" value="1"/>
</dbReference>
<evidence type="ECO:0000256" key="1">
    <source>
        <dbReference type="ARBA" id="ARBA00023015"/>
    </source>
</evidence>
<protein>
    <submittedName>
        <fullName evidence="5">GntR family transcriptional regulator</fullName>
    </submittedName>
</protein>
<dbReference type="Proteomes" id="UP000290365">
    <property type="component" value="Chromosome"/>
</dbReference>
<keyword evidence="3" id="KW-0804">Transcription</keyword>
<dbReference type="Gene3D" id="1.20.120.530">
    <property type="entry name" value="GntR ligand-binding domain-like"/>
    <property type="match status" value="1"/>
</dbReference>
<dbReference type="GO" id="GO:0003700">
    <property type="term" value="F:DNA-binding transcription factor activity"/>
    <property type="evidence" value="ECO:0007669"/>
    <property type="project" value="InterPro"/>
</dbReference>
<dbReference type="AlphaFoldDB" id="A0A4P6JML3"/>
<dbReference type="InterPro" id="IPR008920">
    <property type="entry name" value="TF_FadR/GntR_C"/>
</dbReference>
<dbReference type="Pfam" id="PF00392">
    <property type="entry name" value="GntR"/>
    <property type="match status" value="1"/>
</dbReference>
<evidence type="ECO:0000256" key="2">
    <source>
        <dbReference type="ARBA" id="ARBA00023125"/>
    </source>
</evidence>
<dbReference type="SUPFAM" id="SSF46785">
    <property type="entry name" value="Winged helix' DNA-binding domain"/>
    <property type="match status" value="1"/>
</dbReference>
<name>A0A4P6JML3_KTERU</name>
<dbReference type="InterPro" id="IPR000524">
    <property type="entry name" value="Tscrpt_reg_HTH_GntR"/>
</dbReference>
<dbReference type="InterPro" id="IPR036390">
    <property type="entry name" value="WH_DNA-bd_sf"/>
</dbReference>
<dbReference type="SMART" id="SM00345">
    <property type="entry name" value="HTH_GNTR"/>
    <property type="match status" value="1"/>
</dbReference>
<dbReference type="PROSITE" id="PS50949">
    <property type="entry name" value="HTH_GNTR"/>
    <property type="match status" value="1"/>
</dbReference>
<evidence type="ECO:0000259" key="4">
    <source>
        <dbReference type="PROSITE" id="PS50949"/>
    </source>
</evidence>
<dbReference type="EMBL" id="CP035758">
    <property type="protein sequence ID" value="QBD76474.1"/>
    <property type="molecule type" value="Genomic_DNA"/>
</dbReference>
<keyword evidence="6" id="KW-1185">Reference proteome</keyword>
<dbReference type="PANTHER" id="PTHR43537:SF5">
    <property type="entry name" value="UXU OPERON TRANSCRIPTIONAL REGULATOR"/>
    <property type="match status" value="1"/>
</dbReference>
<keyword evidence="1" id="KW-0805">Transcription regulation</keyword>
<organism evidence="5 6">
    <name type="scientific">Ktedonosporobacter rubrisoli</name>
    <dbReference type="NCBI Taxonomy" id="2509675"/>
    <lineage>
        <taxon>Bacteria</taxon>
        <taxon>Bacillati</taxon>
        <taxon>Chloroflexota</taxon>
        <taxon>Ktedonobacteria</taxon>
        <taxon>Ktedonobacterales</taxon>
        <taxon>Ktedonosporobacteraceae</taxon>
        <taxon>Ktedonosporobacter</taxon>
    </lineage>
</organism>
<dbReference type="InterPro" id="IPR036388">
    <property type="entry name" value="WH-like_DNA-bd_sf"/>
</dbReference>
<dbReference type="GO" id="GO:0003677">
    <property type="term" value="F:DNA binding"/>
    <property type="evidence" value="ECO:0007669"/>
    <property type="project" value="UniProtKB-KW"/>
</dbReference>
<accession>A0A4P6JML3</accession>
<dbReference type="SMART" id="SM00895">
    <property type="entry name" value="FCD"/>
    <property type="match status" value="1"/>
</dbReference>
<dbReference type="Gene3D" id="1.10.10.10">
    <property type="entry name" value="Winged helix-like DNA-binding domain superfamily/Winged helix DNA-binding domain"/>
    <property type="match status" value="1"/>
</dbReference>
<evidence type="ECO:0000313" key="6">
    <source>
        <dbReference type="Proteomes" id="UP000290365"/>
    </source>
</evidence>
<sequence>MKRQLRPFEGQKAPGYREAAYHAIKEAILSGDFGYGQALIEEEIATRLQMSRTPIREALAILQHEGLIAPRNGRGFHVREMTNEEFIALFVANEVVEPYLVRRAALLASAAQLGAMEDAITFGKQCASSNDVPGILRSGRDFHRAVGMAADNQPLMDFVVNNEERTDLYLLSYVSILDTTRMGLSNQEHEAIFQAIKQRDPEAAARLVAYHSQSVRDRFSPFFNAKEFQKVAAVRADE</sequence>
<evidence type="ECO:0000256" key="3">
    <source>
        <dbReference type="ARBA" id="ARBA00023163"/>
    </source>
</evidence>
<evidence type="ECO:0000313" key="5">
    <source>
        <dbReference type="EMBL" id="QBD76474.1"/>
    </source>
</evidence>
<reference evidence="5 6" key="1">
    <citation type="submission" date="2019-01" db="EMBL/GenBank/DDBJ databases">
        <title>Ktedonosporobacter rubrisoli SCAWS-G2.</title>
        <authorList>
            <person name="Huang Y."/>
            <person name="Yan B."/>
        </authorList>
    </citation>
    <scope>NUCLEOTIDE SEQUENCE [LARGE SCALE GENOMIC DNA]</scope>
    <source>
        <strain evidence="5 6">SCAWS-G2</strain>
    </source>
</reference>
<dbReference type="RefSeq" id="WP_129887293.1">
    <property type="nucleotide sequence ID" value="NZ_CP035758.1"/>
</dbReference>
<dbReference type="SUPFAM" id="SSF48008">
    <property type="entry name" value="GntR ligand-binding domain-like"/>
    <property type="match status" value="1"/>
</dbReference>
<keyword evidence="2" id="KW-0238">DNA-binding</keyword>
<proteinExistence type="predicted"/>
<gene>
    <name evidence="5" type="ORF">EPA93_10805</name>
</gene>
<dbReference type="CDD" id="cd07377">
    <property type="entry name" value="WHTH_GntR"/>
    <property type="match status" value="1"/>
</dbReference>
<dbReference type="PRINTS" id="PR00035">
    <property type="entry name" value="HTHGNTR"/>
</dbReference>
<dbReference type="Pfam" id="PF07729">
    <property type="entry name" value="FCD"/>
    <property type="match status" value="1"/>
</dbReference>
<feature type="domain" description="HTH gntR-type" evidence="4">
    <location>
        <begin position="14"/>
        <end position="81"/>
    </location>
</feature>
<dbReference type="OrthoDB" id="8066003at2"/>
<dbReference type="KEGG" id="kbs:EPA93_10805"/>